<evidence type="ECO:0000256" key="1">
    <source>
        <dbReference type="SAM" id="MobiDB-lite"/>
    </source>
</evidence>
<protein>
    <submittedName>
        <fullName evidence="2">Uncharacterized protein</fullName>
    </submittedName>
</protein>
<evidence type="ECO:0000313" key="3">
    <source>
        <dbReference type="Proteomes" id="UP000593818"/>
    </source>
</evidence>
<accession>A0A7M2XQC8</accession>
<dbReference type="EMBL" id="CP063450">
    <property type="protein sequence ID" value="QOV99959.1"/>
    <property type="molecule type" value="Genomic_DNA"/>
</dbReference>
<dbReference type="RefSeq" id="WP_138842156.1">
    <property type="nucleotide sequence ID" value="NZ_CP040719.1"/>
</dbReference>
<dbReference type="AlphaFoldDB" id="A0A7M2XQC8"/>
<sequence length="113" mass="12737">MGFVYYILPDGREAGYGVEAECDDPECHRRIDRGRGYLCGHNPLGSKEDDEAGCGNYFCHRHLPDHRCPLPECGVRCDDELPCSLVAGHHRPHRNTVARPGRRPRRRAPPGHP</sequence>
<feature type="region of interest" description="Disordered" evidence="1">
    <location>
        <begin position="91"/>
        <end position="113"/>
    </location>
</feature>
<keyword evidence="3" id="KW-1185">Reference proteome</keyword>
<name>A0A7M2XQC8_9NOCA</name>
<organism evidence="2 3">
    <name type="scientific">Rhodococcus pyridinivorans</name>
    <dbReference type="NCBI Taxonomy" id="103816"/>
    <lineage>
        <taxon>Bacteria</taxon>
        <taxon>Bacillati</taxon>
        <taxon>Actinomycetota</taxon>
        <taxon>Actinomycetes</taxon>
        <taxon>Mycobacteriales</taxon>
        <taxon>Nocardiaceae</taxon>
        <taxon>Rhodococcus</taxon>
    </lineage>
</organism>
<reference evidence="2 3" key="1">
    <citation type="submission" date="2020-10" db="EMBL/GenBank/DDBJ databases">
        <title>Whole genome sequence of oil-degrading bacteria Rhodococcus pyridinivorans strain 5Ap.</title>
        <authorList>
            <person name="Akhremchuk A.E."/>
            <person name="Valentovich L.N."/>
            <person name="Charniauskaya M.I."/>
            <person name="Bukliarevich H.A."/>
            <person name="Titok M.A."/>
        </authorList>
    </citation>
    <scope>NUCLEOTIDE SEQUENCE [LARGE SCALE GENOMIC DNA]</scope>
    <source>
        <strain evidence="2 3">5Ap</strain>
    </source>
</reference>
<evidence type="ECO:0000313" key="2">
    <source>
        <dbReference type="EMBL" id="QOV99959.1"/>
    </source>
</evidence>
<gene>
    <name evidence="2" type="ORF">INP59_06225</name>
</gene>
<proteinExistence type="predicted"/>
<dbReference type="Proteomes" id="UP000593818">
    <property type="component" value="Chromosome"/>
</dbReference>